<organism evidence="3 4">
    <name type="scientific">Paramarasmius palmivorus</name>
    <dbReference type="NCBI Taxonomy" id="297713"/>
    <lineage>
        <taxon>Eukaryota</taxon>
        <taxon>Fungi</taxon>
        <taxon>Dikarya</taxon>
        <taxon>Basidiomycota</taxon>
        <taxon>Agaricomycotina</taxon>
        <taxon>Agaricomycetes</taxon>
        <taxon>Agaricomycetidae</taxon>
        <taxon>Agaricales</taxon>
        <taxon>Marasmiineae</taxon>
        <taxon>Marasmiaceae</taxon>
        <taxon>Paramarasmius</taxon>
    </lineage>
</organism>
<keyword evidence="4" id="KW-1185">Reference proteome</keyword>
<dbReference type="Gene3D" id="1.20.1280.50">
    <property type="match status" value="1"/>
</dbReference>
<reference evidence="3 4" key="1">
    <citation type="submission" date="2024-01" db="EMBL/GenBank/DDBJ databases">
        <title>A draft genome for a cacao thread blight-causing isolate of Paramarasmius palmivorus.</title>
        <authorList>
            <person name="Baruah I.K."/>
            <person name="Bukari Y."/>
            <person name="Amoako-Attah I."/>
            <person name="Meinhardt L.W."/>
            <person name="Bailey B.A."/>
            <person name="Cohen S.P."/>
        </authorList>
    </citation>
    <scope>NUCLEOTIDE SEQUENCE [LARGE SCALE GENOMIC DNA]</scope>
    <source>
        <strain evidence="3 4">GH-12</strain>
    </source>
</reference>
<dbReference type="Gene3D" id="3.80.10.10">
    <property type="entry name" value="Ribonuclease Inhibitor"/>
    <property type="match status" value="1"/>
</dbReference>
<dbReference type="EMBL" id="JAYKXP010000071">
    <property type="protein sequence ID" value="KAK7031138.1"/>
    <property type="molecule type" value="Genomic_DNA"/>
</dbReference>
<accession>A0AAW0BUX1</accession>
<dbReference type="SUPFAM" id="SSF81383">
    <property type="entry name" value="F-box domain"/>
    <property type="match status" value="1"/>
</dbReference>
<name>A0AAW0BUX1_9AGAR</name>
<comment type="caution">
    <text evidence="3">The sequence shown here is derived from an EMBL/GenBank/DDBJ whole genome shotgun (WGS) entry which is preliminary data.</text>
</comment>
<sequence>MYNFDVQELPIELCSQCHSSLPDPNDLVFDKIVKHIHKKPPNDFCHAHELPIFEPLLKEAEDELSSYDATLDRLQRTLERLQRQRSDLWRLKEQLRGLVKPSIRRLPTEVLLHIFSLCKEREWGRSISQCRASLILSHVCAPWRSMIFSEPSLWTDIVVDFRPHHNHAFAERTLAFTRFCLDKSRARPLYVDFQTPGVGALPLMCRNPDGQFVLCSEDLRHSCWEEVCKHIKRWKHATLSCVSLDFAHIMPYLEYLQIKRPERRYLQTMTLSHNETETETEMSLPKISTPRLRELSVKGRVDRDLMRLDTSTLTVFSTDTLDVDIILGVLQRSPKLEILDLRPPRVATTFSDNSFFADPRTMTMTCGIRSLQLELKGDSDPSALFDLLHLPSLTLLKLSGDEYSSRQEGNARSFVDLLRRSQPPLVTLDIRSMSFSSSNQLRDAMELCPSITTLCLWAEQRVSSISLPLLTVPVSTPPLLPNLSDLAFYTKMYLDIDQFDMFMTMLESRRNWRQPSGTEQEQHFKFKLTCCSLWEDHQERLVGLSNERMTVTINRVA</sequence>
<dbReference type="SUPFAM" id="SSF52047">
    <property type="entry name" value="RNI-like"/>
    <property type="match status" value="1"/>
</dbReference>
<evidence type="ECO:0000259" key="2">
    <source>
        <dbReference type="Pfam" id="PF12937"/>
    </source>
</evidence>
<dbReference type="InterPro" id="IPR032675">
    <property type="entry name" value="LRR_dom_sf"/>
</dbReference>
<dbReference type="InterPro" id="IPR036047">
    <property type="entry name" value="F-box-like_dom_sf"/>
</dbReference>
<feature type="domain" description="F-box" evidence="2">
    <location>
        <begin position="103"/>
        <end position="158"/>
    </location>
</feature>
<proteinExistence type="predicted"/>
<evidence type="ECO:0000313" key="4">
    <source>
        <dbReference type="Proteomes" id="UP001383192"/>
    </source>
</evidence>
<dbReference type="AlphaFoldDB" id="A0AAW0BUX1"/>
<dbReference type="InterPro" id="IPR001810">
    <property type="entry name" value="F-box_dom"/>
</dbReference>
<dbReference type="Pfam" id="PF12937">
    <property type="entry name" value="F-box-like"/>
    <property type="match status" value="1"/>
</dbReference>
<evidence type="ECO:0000313" key="3">
    <source>
        <dbReference type="EMBL" id="KAK7031138.1"/>
    </source>
</evidence>
<dbReference type="Proteomes" id="UP001383192">
    <property type="component" value="Unassembled WGS sequence"/>
</dbReference>
<feature type="coiled-coil region" evidence="1">
    <location>
        <begin position="57"/>
        <end position="94"/>
    </location>
</feature>
<gene>
    <name evidence="3" type="ORF">VNI00_013746</name>
</gene>
<protein>
    <recommendedName>
        <fullName evidence="2">F-box domain-containing protein</fullName>
    </recommendedName>
</protein>
<keyword evidence="1" id="KW-0175">Coiled coil</keyword>
<evidence type="ECO:0000256" key="1">
    <source>
        <dbReference type="SAM" id="Coils"/>
    </source>
</evidence>